<evidence type="ECO:0000256" key="1">
    <source>
        <dbReference type="ARBA" id="ARBA00000085"/>
    </source>
</evidence>
<dbReference type="SUPFAM" id="SSF158472">
    <property type="entry name" value="HAMP domain-like"/>
    <property type="match status" value="1"/>
</dbReference>
<dbReference type="CDD" id="cd06225">
    <property type="entry name" value="HAMP"/>
    <property type="match status" value="1"/>
</dbReference>
<evidence type="ECO:0000313" key="18">
    <source>
        <dbReference type="Proteomes" id="UP001597506"/>
    </source>
</evidence>
<evidence type="ECO:0000256" key="9">
    <source>
        <dbReference type="ARBA" id="ARBA00022777"/>
    </source>
</evidence>
<dbReference type="RefSeq" id="WP_377936414.1">
    <property type="nucleotide sequence ID" value="NZ_JBHUMF010000031.1"/>
</dbReference>
<comment type="catalytic activity">
    <reaction evidence="1">
        <text>ATP + protein L-histidine = ADP + protein N-phospho-L-histidine.</text>
        <dbReference type="EC" id="2.7.13.3"/>
    </reaction>
</comment>
<dbReference type="InterPro" id="IPR003660">
    <property type="entry name" value="HAMP_dom"/>
</dbReference>
<feature type="transmembrane region" description="Helical" evidence="14">
    <location>
        <begin position="13"/>
        <end position="37"/>
    </location>
</feature>
<keyword evidence="4" id="KW-1003">Cell membrane</keyword>
<dbReference type="EMBL" id="JBHUMF010000031">
    <property type="protein sequence ID" value="MFD2681859.1"/>
    <property type="molecule type" value="Genomic_DNA"/>
</dbReference>
<evidence type="ECO:0000256" key="14">
    <source>
        <dbReference type="SAM" id="Phobius"/>
    </source>
</evidence>
<dbReference type="SMART" id="SM00388">
    <property type="entry name" value="HisKA"/>
    <property type="match status" value="1"/>
</dbReference>
<dbReference type="Proteomes" id="UP001597506">
    <property type="component" value="Unassembled WGS sequence"/>
</dbReference>
<feature type="domain" description="Histidine kinase" evidence="15">
    <location>
        <begin position="145"/>
        <end position="359"/>
    </location>
</feature>
<dbReference type="InterPro" id="IPR050398">
    <property type="entry name" value="HssS/ArlS-like"/>
</dbReference>
<dbReference type="SUPFAM" id="SSF55874">
    <property type="entry name" value="ATPase domain of HSP90 chaperone/DNA topoisomerase II/histidine kinase"/>
    <property type="match status" value="1"/>
</dbReference>
<feature type="transmembrane region" description="Helical" evidence="14">
    <location>
        <begin position="64"/>
        <end position="83"/>
    </location>
</feature>
<evidence type="ECO:0000256" key="10">
    <source>
        <dbReference type="ARBA" id="ARBA00022840"/>
    </source>
</evidence>
<dbReference type="PANTHER" id="PTHR45528:SF1">
    <property type="entry name" value="SENSOR HISTIDINE KINASE CPXA"/>
    <property type="match status" value="1"/>
</dbReference>
<organism evidence="17 18">
    <name type="scientific">Bacillus seohaeanensis</name>
    <dbReference type="NCBI Taxonomy" id="284580"/>
    <lineage>
        <taxon>Bacteria</taxon>
        <taxon>Bacillati</taxon>
        <taxon>Bacillota</taxon>
        <taxon>Bacilli</taxon>
        <taxon>Bacillales</taxon>
        <taxon>Bacillaceae</taxon>
        <taxon>Bacillus</taxon>
    </lineage>
</organism>
<dbReference type="InterPro" id="IPR004358">
    <property type="entry name" value="Sig_transdc_His_kin-like_C"/>
</dbReference>
<dbReference type="InterPro" id="IPR036890">
    <property type="entry name" value="HATPase_C_sf"/>
</dbReference>
<proteinExistence type="predicted"/>
<dbReference type="InterPro" id="IPR003661">
    <property type="entry name" value="HisK_dim/P_dom"/>
</dbReference>
<name>A0ABW5RUN0_9BACI</name>
<keyword evidence="8" id="KW-0547">Nucleotide-binding</keyword>
<evidence type="ECO:0000256" key="2">
    <source>
        <dbReference type="ARBA" id="ARBA00004651"/>
    </source>
</evidence>
<dbReference type="GO" id="GO:0005524">
    <property type="term" value="F:ATP binding"/>
    <property type="evidence" value="ECO:0007669"/>
    <property type="project" value="UniProtKB-KW"/>
</dbReference>
<keyword evidence="12" id="KW-0902">Two-component regulatory system</keyword>
<dbReference type="CDD" id="cd00075">
    <property type="entry name" value="HATPase"/>
    <property type="match status" value="1"/>
</dbReference>
<evidence type="ECO:0000313" key="17">
    <source>
        <dbReference type="EMBL" id="MFD2681859.1"/>
    </source>
</evidence>
<dbReference type="InterPro" id="IPR005467">
    <property type="entry name" value="His_kinase_dom"/>
</dbReference>
<keyword evidence="10 17" id="KW-0067">ATP-binding</keyword>
<comment type="subcellular location">
    <subcellularLocation>
        <location evidence="2">Cell membrane</location>
        <topology evidence="2">Multi-pass membrane protein</topology>
    </subcellularLocation>
</comment>
<keyword evidence="9" id="KW-0418">Kinase</keyword>
<protein>
    <recommendedName>
        <fullName evidence="3">histidine kinase</fullName>
        <ecNumber evidence="3">2.7.13.3</ecNumber>
    </recommendedName>
</protein>
<feature type="domain" description="HAMP" evidence="16">
    <location>
        <begin position="85"/>
        <end position="137"/>
    </location>
</feature>
<dbReference type="SMART" id="SM00304">
    <property type="entry name" value="HAMP"/>
    <property type="match status" value="1"/>
</dbReference>
<dbReference type="PRINTS" id="PR00344">
    <property type="entry name" value="BCTRLSENSOR"/>
</dbReference>
<dbReference type="CDD" id="cd00082">
    <property type="entry name" value="HisKA"/>
    <property type="match status" value="1"/>
</dbReference>
<evidence type="ECO:0000256" key="11">
    <source>
        <dbReference type="ARBA" id="ARBA00022989"/>
    </source>
</evidence>
<dbReference type="EC" id="2.7.13.3" evidence="3"/>
<keyword evidence="18" id="KW-1185">Reference proteome</keyword>
<evidence type="ECO:0000256" key="6">
    <source>
        <dbReference type="ARBA" id="ARBA00022679"/>
    </source>
</evidence>
<reference evidence="18" key="1">
    <citation type="journal article" date="2019" name="Int. J. Syst. Evol. Microbiol.">
        <title>The Global Catalogue of Microorganisms (GCM) 10K type strain sequencing project: providing services to taxonomists for standard genome sequencing and annotation.</title>
        <authorList>
            <consortium name="The Broad Institute Genomics Platform"/>
            <consortium name="The Broad Institute Genome Sequencing Center for Infectious Disease"/>
            <person name="Wu L."/>
            <person name="Ma J."/>
        </authorList>
    </citation>
    <scope>NUCLEOTIDE SEQUENCE [LARGE SCALE GENOMIC DNA]</scope>
    <source>
        <strain evidence="18">KCTC 3913</strain>
    </source>
</reference>
<evidence type="ECO:0000256" key="7">
    <source>
        <dbReference type="ARBA" id="ARBA00022692"/>
    </source>
</evidence>
<sequence length="359" mass="41053">MFSKKRDWLPKKFILRLTLLNTIVVTTFILVTGWAIYNTACFLVEGMVMEVERQDQFKSTLFEYLLLVSLFAVVVGSVLHFYLTNKLIGPLKELIKSTQKMKEGFYPDPIQIHASDEMAQLIDHFNQLVEQLKVNEQQRQRIVSDLSHEFRTPLSNLNGYLNALKNGVIEGDPKLYQSLLNESKRITKLVEQMAQLKQWDVESGQLLSQKEHINIAILLEQSAEMFRWLWNKEGIRCDIQADSQHVHVNIGGISQVISNLVDNAIRYYKGKNPVTIKGESLNQVYKVSITGEGQPIPQAEQEKIFDRFHRVDNSRSRDLGGSGLGLAISKEIIERHNGKIGLISDGSNHTFWFTVPIKD</sequence>
<dbReference type="PROSITE" id="PS50109">
    <property type="entry name" value="HIS_KIN"/>
    <property type="match status" value="1"/>
</dbReference>
<dbReference type="Pfam" id="PF00512">
    <property type="entry name" value="HisKA"/>
    <property type="match status" value="1"/>
</dbReference>
<evidence type="ECO:0000256" key="4">
    <source>
        <dbReference type="ARBA" id="ARBA00022475"/>
    </source>
</evidence>
<keyword evidence="13 14" id="KW-0472">Membrane</keyword>
<dbReference type="InterPro" id="IPR003594">
    <property type="entry name" value="HATPase_dom"/>
</dbReference>
<accession>A0ABW5RUN0</accession>
<keyword evidence="6" id="KW-0808">Transferase</keyword>
<dbReference type="Pfam" id="PF00672">
    <property type="entry name" value="HAMP"/>
    <property type="match status" value="1"/>
</dbReference>
<evidence type="ECO:0000256" key="5">
    <source>
        <dbReference type="ARBA" id="ARBA00022553"/>
    </source>
</evidence>
<dbReference type="PANTHER" id="PTHR45528">
    <property type="entry name" value="SENSOR HISTIDINE KINASE CPXA"/>
    <property type="match status" value="1"/>
</dbReference>
<evidence type="ECO:0000259" key="16">
    <source>
        <dbReference type="PROSITE" id="PS50885"/>
    </source>
</evidence>
<dbReference type="SUPFAM" id="SSF47384">
    <property type="entry name" value="Homodimeric domain of signal transducing histidine kinase"/>
    <property type="match status" value="1"/>
</dbReference>
<evidence type="ECO:0000256" key="3">
    <source>
        <dbReference type="ARBA" id="ARBA00012438"/>
    </source>
</evidence>
<evidence type="ECO:0000256" key="8">
    <source>
        <dbReference type="ARBA" id="ARBA00022741"/>
    </source>
</evidence>
<dbReference type="Gene3D" id="6.10.340.10">
    <property type="match status" value="1"/>
</dbReference>
<keyword evidence="7 14" id="KW-0812">Transmembrane</keyword>
<evidence type="ECO:0000256" key="13">
    <source>
        <dbReference type="ARBA" id="ARBA00023136"/>
    </source>
</evidence>
<dbReference type="Gene3D" id="3.30.565.10">
    <property type="entry name" value="Histidine kinase-like ATPase, C-terminal domain"/>
    <property type="match status" value="1"/>
</dbReference>
<keyword evidence="5" id="KW-0597">Phosphoprotein</keyword>
<keyword evidence="11 14" id="KW-1133">Transmembrane helix</keyword>
<dbReference type="Gene3D" id="1.10.287.130">
    <property type="match status" value="1"/>
</dbReference>
<dbReference type="PROSITE" id="PS50885">
    <property type="entry name" value="HAMP"/>
    <property type="match status" value="1"/>
</dbReference>
<dbReference type="SMART" id="SM00387">
    <property type="entry name" value="HATPase_c"/>
    <property type="match status" value="1"/>
</dbReference>
<evidence type="ECO:0000256" key="12">
    <source>
        <dbReference type="ARBA" id="ARBA00023012"/>
    </source>
</evidence>
<dbReference type="Pfam" id="PF02518">
    <property type="entry name" value="HATPase_c"/>
    <property type="match status" value="1"/>
</dbReference>
<comment type="caution">
    <text evidence="17">The sequence shown here is derived from an EMBL/GenBank/DDBJ whole genome shotgun (WGS) entry which is preliminary data.</text>
</comment>
<evidence type="ECO:0000259" key="15">
    <source>
        <dbReference type="PROSITE" id="PS50109"/>
    </source>
</evidence>
<gene>
    <name evidence="17" type="ORF">ACFSUL_14045</name>
</gene>
<dbReference type="InterPro" id="IPR036097">
    <property type="entry name" value="HisK_dim/P_sf"/>
</dbReference>